<evidence type="ECO:0000313" key="2">
    <source>
        <dbReference type="EMBL" id="GLI61201.1"/>
    </source>
</evidence>
<evidence type="ECO:0000256" key="1">
    <source>
        <dbReference type="SAM" id="Phobius"/>
    </source>
</evidence>
<dbReference type="PANTHER" id="PTHR31134:SF1">
    <property type="entry name" value="TRANSMEMBRANE PROTEIN 128"/>
    <property type="match status" value="1"/>
</dbReference>
<organism evidence="2 3">
    <name type="scientific">Volvox africanus</name>
    <dbReference type="NCBI Taxonomy" id="51714"/>
    <lineage>
        <taxon>Eukaryota</taxon>
        <taxon>Viridiplantae</taxon>
        <taxon>Chlorophyta</taxon>
        <taxon>core chlorophytes</taxon>
        <taxon>Chlorophyceae</taxon>
        <taxon>CS clade</taxon>
        <taxon>Chlamydomonadales</taxon>
        <taxon>Volvocaceae</taxon>
        <taxon>Volvox</taxon>
    </lineage>
</organism>
<feature type="transmembrane region" description="Helical" evidence="1">
    <location>
        <begin position="83"/>
        <end position="106"/>
    </location>
</feature>
<proteinExistence type="predicted"/>
<dbReference type="Pfam" id="PF20479">
    <property type="entry name" value="TMEM128"/>
    <property type="match status" value="1"/>
</dbReference>
<keyword evidence="1" id="KW-0472">Membrane</keyword>
<feature type="transmembrane region" description="Helical" evidence="1">
    <location>
        <begin position="51"/>
        <end position="71"/>
    </location>
</feature>
<name>A0ABQ5RUA6_9CHLO</name>
<reference evidence="2 3" key="1">
    <citation type="journal article" date="2023" name="IScience">
        <title>Expanded male sex-determining region conserved during the evolution of homothallism in the green alga Volvox.</title>
        <authorList>
            <person name="Yamamoto K."/>
            <person name="Matsuzaki R."/>
            <person name="Mahakham W."/>
            <person name="Heman W."/>
            <person name="Sekimoto H."/>
            <person name="Kawachi M."/>
            <person name="Minakuchi Y."/>
            <person name="Toyoda A."/>
            <person name="Nozaki H."/>
        </authorList>
    </citation>
    <scope>NUCLEOTIDE SEQUENCE [LARGE SCALE GENOMIC DNA]</scope>
    <source>
        <strain evidence="2 3">NIES-4468</strain>
    </source>
</reference>
<accession>A0ABQ5RUA6</accession>
<dbReference type="InterPro" id="IPR033579">
    <property type="entry name" value="TMEM128"/>
</dbReference>
<protein>
    <recommendedName>
        <fullName evidence="4">Transmembrane protein</fullName>
    </recommendedName>
</protein>
<keyword evidence="1" id="KW-0812">Transmembrane</keyword>
<keyword evidence="1" id="KW-1133">Transmembrane helix</keyword>
<feature type="non-terminal residue" evidence="2">
    <location>
        <position position="1"/>
    </location>
</feature>
<evidence type="ECO:0008006" key="4">
    <source>
        <dbReference type="Google" id="ProtNLM"/>
    </source>
</evidence>
<dbReference type="EMBL" id="BSDZ01000009">
    <property type="protein sequence ID" value="GLI61201.1"/>
    <property type="molecule type" value="Genomic_DNA"/>
</dbReference>
<feature type="transmembrane region" description="Helical" evidence="1">
    <location>
        <begin position="12"/>
        <end position="30"/>
    </location>
</feature>
<dbReference type="PANTHER" id="PTHR31134">
    <property type="entry name" value="TRANSMEMBRANE PROTEIN 128"/>
    <property type="match status" value="1"/>
</dbReference>
<dbReference type="Proteomes" id="UP001165090">
    <property type="component" value="Unassembled WGS sequence"/>
</dbReference>
<gene>
    <name evidence="2" type="ORF">VaNZ11_003491</name>
</gene>
<sequence>VITIHVLRSGRISAALCLLYDFFLSIRFDMSDDRCSATPQKSRWQGKLESFCWTLAAVGVVLYGTGQHDLFTVLLFDNRPYRLFVWFGFFSAISNAILFLYVYAWLGYVKGVKNPISSGTWAVPSGAVTFAIAIISFIVALWPIFGIVAIIQVVVIMYGTVSAMDFLPGVGPLKVEGKRS</sequence>
<feature type="transmembrane region" description="Helical" evidence="1">
    <location>
        <begin position="127"/>
        <end position="158"/>
    </location>
</feature>
<comment type="caution">
    <text evidence="2">The sequence shown here is derived from an EMBL/GenBank/DDBJ whole genome shotgun (WGS) entry which is preliminary data.</text>
</comment>
<evidence type="ECO:0000313" key="3">
    <source>
        <dbReference type="Proteomes" id="UP001165090"/>
    </source>
</evidence>
<keyword evidence="3" id="KW-1185">Reference proteome</keyword>